<keyword evidence="8 12" id="KW-0448">Lipopolysaccharide biosynthesis</keyword>
<sequence>MFDIYSVVTCGVLFSLISLIIMRYYATSLGLVDIPCTRKKHVGDVPLVGGMSVYISICISVSLSLDNTQELNLFLIASSLMVFIGVLDDKYDLTVRSRLIGQFLISAILIFGVGKYIVSFGDILSIGNIELGYLGIPITFLAVIAAINAFNMVDGIDGLLASCAIVAFLGLAYFFYHNSDYSNFLVCITIICSLIPFLLANFAIFPFHGRKTFMGDAGSMLIGLAVVWFLVLGTQPSNSEKAAFSPVIALYIISLPLMDMIAVIFRRIKAGKSPTQPGRDHAHHLLMEYGLSPKKTLCTMILLYLFMVSAGLTLENVLSESQLLITFLLLFFVYVVSMNLIGKKVK</sequence>
<evidence type="ECO:0000256" key="5">
    <source>
        <dbReference type="ARBA" id="ARBA00022679"/>
    </source>
</evidence>
<dbReference type="PANTHER" id="PTHR22926:SF3">
    <property type="entry name" value="UNDECAPRENYL-PHOSPHATE ALPHA-N-ACETYLGLUCOSAMINYL 1-PHOSPHATE TRANSFERASE"/>
    <property type="match status" value="1"/>
</dbReference>
<keyword evidence="3 12" id="KW-0997">Cell inner membrane</keyword>
<feature type="transmembrane region" description="Helical" evidence="12">
    <location>
        <begin position="182"/>
        <end position="205"/>
    </location>
</feature>
<evidence type="ECO:0000256" key="3">
    <source>
        <dbReference type="ARBA" id="ARBA00022519"/>
    </source>
</evidence>
<dbReference type="HAMAP" id="MF_02030">
    <property type="entry name" value="WecA_Gammaproteo"/>
    <property type="match status" value="1"/>
</dbReference>
<evidence type="ECO:0000256" key="2">
    <source>
        <dbReference type="ARBA" id="ARBA00022475"/>
    </source>
</evidence>
<evidence type="ECO:0000256" key="4">
    <source>
        <dbReference type="ARBA" id="ARBA00022676"/>
    </source>
</evidence>
<feature type="transmembrane region" description="Helical" evidence="12">
    <location>
        <begin position="131"/>
        <end position="151"/>
    </location>
</feature>
<keyword evidence="5 12" id="KW-0808">Transferase</keyword>
<keyword evidence="4 12" id="KW-0328">Glycosyltransferase</keyword>
<dbReference type="Pfam" id="PF00953">
    <property type="entry name" value="Glycos_transf_4"/>
    <property type="match status" value="1"/>
</dbReference>
<comment type="cofactor">
    <cofactor evidence="12">
        <name>Mn(2+)</name>
        <dbReference type="ChEBI" id="CHEBI:29035"/>
    </cofactor>
</comment>
<feature type="transmembrane region" description="Helical" evidence="12">
    <location>
        <begin position="243"/>
        <end position="265"/>
    </location>
</feature>
<evidence type="ECO:0000313" key="14">
    <source>
        <dbReference type="EMBL" id="KZN68464.1"/>
    </source>
</evidence>
<dbReference type="UniPathway" id="UPA00281"/>
<dbReference type="GO" id="GO:0016757">
    <property type="term" value="F:glycosyltransferase activity"/>
    <property type="evidence" value="ECO:0007669"/>
    <property type="project" value="UniProtKB-KW"/>
</dbReference>
<comment type="similarity">
    <text evidence="12">Belongs to the glycosyltransferase 4 family. WecA subfamily.</text>
</comment>
<comment type="cofactor">
    <cofactor evidence="12 13">
        <name>Mg(2+)</name>
        <dbReference type="ChEBI" id="CHEBI:18420"/>
    </cofactor>
</comment>
<keyword evidence="6 12" id="KW-0812">Transmembrane</keyword>
<keyword evidence="9 12" id="KW-1133">Transmembrane helix</keyword>
<evidence type="ECO:0000256" key="6">
    <source>
        <dbReference type="ARBA" id="ARBA00022692"/>
    </source>
</evidence>
<feature type="transmembrane region" description="Helical" evidence="12">
    <location>
        <begin position="323"/>
        <end position="342"/>
    </location>
</feature>
<feature type="transmembrane region" description="Helical" evidence="12">
    <location>
        <begin position="6"/>
        <end position="26"/>
    </location>
</feature>
<comment type="catalytic activity">
    <reaction evidence="12">
        <text>di-trans,octa-cis-undecaprenyl phosphate + UDP-N-acetyl-alpha-D-glucosamine = N-acetyl-alpha-D-glucosaminyl-di-trans,octa-cis-undecaprenyl diphosphate + UMP</text>
        <dbReference type="Rhea" id="RHEA:28090"/>
        <dbReference type="ChEBI" id="CHEBI:57705"/>
        <dbReference type="ChEBI" id="CHEBI:57865"/>
        <dbReference type="ChEBI" id="CHEBI:60392"/>
        <dbReference type="ChEBI" id="CHEBI:62959"/>
        <dbReference type="EC" id="2.7.8.33"/>
    </reaction>
</comment>
<reference evidence="14 15" key="1">
    <citation type="submission" date="2013-07" db="EMBL/GenBank/DDBJ databases">
        <title>Comparative Genomic and Metabolomic Analysis of Twelve Strains of Pseudoalteromonas luteoviolacea.</title>
        <authorList>
            <person name="Vynne N.G."/>
            <person name="Mansson M."/>
            <person name="Gram L."/>
        </authorList>
    </citation>
    <scope>NUCLEOTIDE SEQUENCE [LARGE SCALE GENOMIC DNA]</scope>
    <source>
        <strain evidence="14 15">S4060-1</strain>
    </source>
</reference>
<gene>
    <name evidence="12" type="primary">wecA</name>
    <name evidence="14" type="ORF">N478_14975</name>
</gene>
<evidence type="ECO:0000313" key="15">
    <source>
        <dbReference type="Proteomes" id="UP000076661"/>
    </source>
</evidence>
<dbReference type="EMBL" id="AUXX01000009">
    <property type="protein sequence ID" value="KZN68464.1"/>
    <property type="molecule type" value="Genomic_DNA"/>
</dbReference>
<dbReference type="InterPro" id="IPR012750">
    <property type="entry name" value="ECA_WecA-rel"/>
</dbReference>
<dbReference type="PANTHER" id="PTHR22926">
    <property type="entry name" value="PHOSPHO-N-ACETYLMURAMOYL-PENTAPEPTIDE-TRANSFERASE"/>
    <property type="match status" value="1"/>
</dbReference>
<feature type="transmembrane region" description="Helical" evidence="12">
    <location>
        <begin position="47"/>
        <end position="65"/>
    </location>
</feature>
<feature type="transmembrane region" description="Helical" evidence="12">
    <location>
        <begin position="212"/>
        <end position="231"/>
    </location>
</feature>
<dbReference type="GO" id="GO:0009243">
    <property type="term" value="P:O antigen biosynthetic process"/>
    <property type="evidence" value="ECO:0007669"/>
    <property type="project" value="UniProtKB-UniRule"/>
</dbReference>
<keyword evidence="7 12" id="KW-0460">Magnesium</keyword>
<feature type="binding site" evidence="13">
    <location>
        <position position="151"/>
    </location>
    <ligand>
        <name>Mg(2+)</name>
        <dbReference type="ChEBI" id="CHEBI:18420"/>
    </ligand>
</feature>
<keyword evidence="13" id="KW-0479">Metal-binding</keyword>
<dbReference type="GO" id="GO:0005886">
    <property type="term" value="C:plasma membrane"/>
    <property type="evidence" value="ECO:0007669"/>
    <property type="project" value="UniProtKB-SubCell"/>
</dbReference>
<organism evidence="14 15">
    <name type="scientific">Pseudoalteromonas luteoviolacea S4060-1</name>
    <dbReference type="NCBI Taxonomy" id="1365257"/>
    <lineage>
        <taxon>Bacteria</taxon>
        <taxon>Pseudomonadati</taxon>
        <taxon>Pseudomonadota</taxon>
        <taxon>Gammaproteobacteria</taxon>
        <taxon>Alteromonadales</taxon>
        <taxon>Pseudoalteromonadaceae</taxon>
        <taxon>Pseudoalteromonas</taxon>
    </lineage>
</organism>
<dbReference type="GO" id="GO:0009276">
    <property type="term" value="C:Gram-negative-bacterium-type cell wall"/>
    <property type="evidence" value="ECO:0007669"/>
    <property type="project" value="InterPro"/>
</dbReference>
<dbReference type="GO" id="GO:0044038">
    <property type="term" value="P:cell wall macromolecule biosynthetic process"/>
    <property type="evidence" value="ECO:0007669"/>
    <property type="project" value="TreeGrafter"/>
</dbReference>
<keyword evidence="11 12" id="KW-0464">Manganese</keyword>
<comment type="function">
    <text evidence="12">Catalyzes the transfer of the GlcNAc-1-phosphate moiety from UDP-GlcNAc onto the carrier lipid undecaprenyl phosphate (C55-P), yielding GlcNAc-pyrophosphoryl-undecaprenyl (GlcNAc-PP-C55).</text>
</comment>
<dbReference type="CDD" id="cd06853">
    <property type="entry name" value="GT_WecA_like"/>
    <property type="match status" value="1"/>
</dbReference>
<evidence type="ECO:0000256" key="7">
    <source>
        <dbReference type="ARBA" id="ARBA00022842"/>
    </source>
</evidence>
<dbReference type="Proteomes" id="UP000076661">
    <property type="component" value="Unassembled WGS sequence"/>
</dbReference>
<dbReference type="GO" id="GO:0036380">
    <property type="term" value="F:UDP-N-acetylglucosamine-undecaprenyl-phosphate N-acetylglucosaminephosphotransferase activity"/>
    <property type="evidence" value="ECO:0007669"/>
    <property type="project" value="UniProtKB-UniRule"/>
</dbReference>
<feature type="transmembrane region" description="Helical" evidence="12">
    <location>
        <begin position="297"/>
        <end position="317"/>
    </location>
</feature>
<evidence type="ECO:0000256" key="10">
    <source>
        <dbReference type="ARBA" id="ARBA00023136"/>
    </source>
</evidence>
<protein>
    <recommendedName>
        <fullName evidence="12">Undecaprenyl-phosphate alpha-N-acetylglucosaminyl 1-phosphate transferase</fullName>
        <ecNumber evidence="12">2.7.8.33</ecNumber>
    </recommendedName>
    <alternativeName>
        <fullName evidence="12">UDP-GlcNAc:undecaprenyl-phosphate GlcNAc-1-phosphate transferase</fullName>
    </alternativeName>
    <alternativeName>
        <fullName evidence="12">Undecaprenyl-phosphate GlcNAc-1-phosphate transferase</fullName>
    </alternativeName>
</protein>
<evidence type="ECO:0000256" key="12">
    <source>
        <dbReference type="HAMAP-Rule" id="MF_02030"/>
    </source>
</evidence>
<dbReference type="GO" id="GO:0000287">
    <property type="term" value="F:magnesium ion binding"/>
    <property type="evidence" value="ECO:0007669"/>
    <property type="project" value="InterPro"/>
</dbReference>
<evidence type="ECO:0000256" key="1">
    <source>
        <dbReference type="ARBA" id="ARBA00004651"/>
    </source>
</evidence>
<proteinExistence type="inferred from homology"/>
<feature type="transmembrane region" description="Helical" evidence="12">
    <location>
        <begin position="158"/>
        <end position="176"/>
    </location>
</feature>
<dbReference type="GO" id="GO:0071555">
    <property type="term" value="P:cell wall organization"/>
    <property type="evidence" value="ECO:0007669"/>
    <property type="project" value="TreeGrafter"/>
</dbReference>
<dbReference type="GO" id="GO:0030145">
    <property type="term" value="F:manganese ion binding"/>
    <property type="evidence" value="ECO:0007669"/>
    <property type="project" value="InterPro"/>
</dbReference>
<feature type="binding site" evidence="13">
    <location>
        <position position="216"/>
    </location>
    <ligand>
        <name>Mg(2+)</name>
        <dbReference type="ChEBI" id="CHEBI:18420"/>
    </ligand>
</feature>
<dbReference type="EC" id="2.7.8.33" evidence="12"/>
<keyword evidence="2 12" id="KW-1003">Cell membrane</keyword>
<evidence type="ECO:0000256" key="9">
    <source>
        <dbReference type="ARBA" id="ARBA00022989"/>
    </source>
</evidence>
<feature type="transmembrane region" description="Helical" evidence="12">
    <location>
        <begin position="99"/>
        <end position="119"/>
    </location>
</feature>
<keyword evidence="10 12" id="KW-0472">Membrane</keyword>
<dbReference type="PATRIC" id="fig|1365257.3.peg.1405"/>
<feature type="transmembrane region" description="Helical" evidence="12">
    <location>
        <begin position="71"/>
        <end position="87"/>
    </location>
</feature>
<comment type="pathway">
    <text evidence="12">Bacterial outer membrane biogenesis; LPS O-antigen biosynthesis.</text>
</comment>
<comment type="caution">
    <text evidence="14">The sequence shown here is derived from an EMBL/GenBank/DDBJ whole genome shotgun (WGS) entry which is preliminary data.</text>
</comment>
<dbReference type="RefSeq" id="WP_063380483.1">
    <property type="nucleotide sequence ID" value="NZ_AUXX01000009.1"/>
</dbReference>
<dbReference type="InterPro" id="IPR000715">
    <property type="entry name" value="Glycosyl_transferase_4"/>
</dbReference>
<name>A0A162CIG3_9GAMM</name>
<dbReference type="AlphaFoldDB" id="A0A162CIG3"/>
<evidence type="ECO:0000256" key="8">
    <source>
        <dbReference type="ARBA" id="ARBA00022985"/>
    </source>
</evidence>
<accession>A0A162CIG3</accession>
<comment type="subcellular location">
    <subcellularLocation>
        <location evidence="12">Cell inner membrane</location>
        <topology evidence="12">Multi-pass membrane protein</topology>
    </subcellularLocation>
    <subcellularLocation>
        <location evidence="1">Cell membrane</location>
        <topology evidence="1">Multi-pass membrane protein</topology>
    </subcellularLocation>
</comment>
<evidence type="ECO:0000256" key="11">
    <source>
        <dbReference type="ARBA" id="ARBA00023211"/>
    </source>
</evidence>
<evidence type="ECO:0000256" key="13">
    <source>
        <dbReference type="PIRSR" id="PIRSR600715-1"/>
    </source>
</evidence>